<evidence type="ECO:0000313" key="4">
    <source>
        <dbReference type="WBParaSite" id="SBAD_0000617801-mRNA-1"/>
    </source>
</evidence>
<reference evidence="4" key="1">
    <citation type="submission" date="2016-06" db="UniProtKB">
        <authorList>
            <consortium name="WormBaseParasite"/>
        </authorList>
    </citation>
    <scope>IDENTIFICATION</scope>
</reference>
<sequence>MEMSADDEAKSLQVATSHTCGANDDEGDRDGEATRRGAARTQIQTLACLSLQHDMRQERCPDRTWMSVDLVMSQNLHGLDPQSSASSDRCLTASLLDCFTVNGSELRDEDTTRRSHRDGTATQTTN</sequence>
<reference evidence="2 3" key="2">
    <citation type="submission" date="2018-11" db="EMBL/GenBank/DDBJ databases">
        <authorList>
            <consortium name="Pathogen Informatics"/>
        </authorList>
    </citation>
    <scope>NUCLEOTIDE SEQUENCE [LARGE SCALE GENOMIC DNA]</scope>
</reference>
<dbReference type="AlphaFoldDB" id="A0A183IQP6"/>
<evidence type="ECO:0000313" key="2">
    <source>
        <dbReference type="EMBL" id="VDP08733.1"/>
    </source>
</evidence>
<gene>
    <name evidence="2" type="ORF">SBAD_LOCUS5943</name>
</gene>
<dbReference type="WBParaSite" id="SBAD_0000617801-mRNA-1">
    <property type="protein sequence ID" value="SBAD_0000617801-mRNA-1"/>
    <property type="gene ID" value="SBAD_0000617801"/>
</dbReference>
<feature type="compositionally biased region" description="Basic and acidic residues" evidence="1">
    <location>
        <begin position="106"/>
        <end position="119"/>
    </location>
</feature>
<proteinExistence type="predicted"/>
<protein>
    <submittedName>
        <fullName evidence="2 4">Uncharacterized protein</fullName>
    </submittedName>
</protein>
<organism evidence="4">
    <name type="scientific">Soboliphyme baturini</name>
    <dbReference type="NCBI Taxonomy" id="241478"/>
    <lineage>
        <taxon>Eukaryota</taxon>
        <taxon>Metazoa</taxon>
        <taxon>Ecdysozoa</taxon>
        <taxon>Nematoda</taxon>
        <taxon>Enoplea</taxon>
        <taxon>Dorylaimia</taxon>
        <taxon>Dioctophymatida</taxon>
        <taxon>Dioctophymatoidea</taxon>
        <taxon>Soboliphymatidae</taxon>
        <taxon>Soboliphyme</taxon>
    </lineage>
</organism>
<keyword evidence="3" id="KW-1185">Reference proteome</keyword>
<name>A0A183IQP6_9BILA</name>
<feature type="region of interest" description="Disordered" evidence="1">
    <location>
        <begin position="1"/>
        <end position="39"/>
    </location>
</feature>
<evidence type="ECO:0000256" key="1">
    <source>
        <dbReference type="SAM" id="MobiDB-lite"/>
    </source>
</evidence>
<feature type="region of interest" description="Disordered" evidence="1">
    <location>
        <begin position="106"/>
        <end position="126"/>
    </location>
</feature>
<evidence type="ECO:0000313" key="3">
    <source>
        <dbReference type="Proteomes" id="UP000270296"/>
    </source>
</evidence>
<dbReference type="EMBL" id="UZAM01009365">
    <property type="protein sequence ID" value="VDP08733.1"/>
    <property type="molecule type" value="Genomic_DNA"/>
</dbReference>
<accession>A0A183IQP6</accession>
<dbReference type="Proteomes" id="UP000270296">
    <property type="component" value="Unassembled WGS sequence"/>
</dbReference>